<sequence>MEHSWHHRPPPPTPPIQGNICPTCSISHFPFCTPPLPFNQNPSFLSPTPPPFQRPLFDPFLGPPPPNVNLHRPFPDDRFVDPRTWHRNPSFEDSSLVNGGYNGDGFAPPRYDHGGSGFKRMRVDEMGRGAFANENSMNSPQISMDNERRLKLIRDHGRMASDRNTQGFLRESTVFDSGFGGVDTVESGRFDESRGGRNGMMLKPPSNYEMNDFRDPRFGDFDGKGAYFHPNPEFNPHKYGGEQVNSRVYSNNEELGQSQYGRANGDTRHGSDAETHYHEGGNRHYSNLGNSYPQSLSIENHDSNHHLSQPYAMQNPMQLNHDTHSHGQLNDRSGSLYFHNQDGYASLPSDNTSQMQASRMANVQPPLPSSPPPPLPVDPPGHPLSGPHALSSPAITSSSLFPIAVSSAATASSSYASVAEANSLVRPYFHDRSRLHASTGFAAEEFQNSASKYLGQGRPLPLISLDKPKAVDASHILKQPHRATRPDHIVIILRGLPGSGKSYLAKMLRDLEVENGGDAPRIHSMDDYFMTEVEKLEESDVSKSSSSVRGKKPVMKKVMEYCYEPEMEEAYRSSMLKAFKKTLDEGVFSFVIVDDRNLRVADFAQFWATAKRSGYEVYLVEAPYKDPVGCAARNVHGFTRDEIQKMAAWWEEAPSLYLKLDTKSLFQGDDLKDGGIEEVDMDTEDGDSAGALPGLEERNEITVFPSHDHLPDGSSKDDKKWDAEGEHLREEVKLLGRSKWSDDLDDGNAKRTEATKGNLSPLSGLIKAYAKGRKSVHWGDQVGNTGFSIGVARQVNVSLVIGPGAGYNLISNPVPEENVSSRIPGESKGQSVFQERIRAERESFKAVFDKRRQRIRGLGLEEE</sequence>
<keyword evidence="2" id="KW-1185">Reference proteome</keyword>
<name>A0ACB7YV25_9ERIC</name>
<protein>
    <submittedName>
        <fullName evidence="1">Uncharacterized protein</fullName>
    </submittedName>
</protein>
<dbReference type="EMBL" id="CM037153">
    <property type="protein sequence ID" value="KAH7857291.1"/>
    <property type="molecule type" value="Genomic_DNA"/>
</dbReference>
<accession>A0ACB7YV25</accession>
<evidence type="ECO:0000313" key="2">
    <source>
        <dbReference type="Proteomes" id="UP000828048"/>
    </source>
</evidence>
<organism evidence="1 2">
    <name type="scientific">Vaccinium darrowii</name>
    <dbReference type="NCBI Taxonomy" id="229202"/>
    <lineage>
        <taxon>Eukaryota</taxon>
        <taxon>Viridiplantae</taxon>
        <taxon>Streptophyta</taxon>
        <taxon>Embryophyta</taxon>
        <taxon>Tracheophyta</taxon>
        <taxon>Spermatophyta</taxon>
        <taxon>Magnoliopsida</taxon>
        <taxon>eudicotyledons</taxon>
        <taxon>Gunneridae</taxon>
        <taxon>Pentapetalae</taxon>
        <taxon>asterids</taxon>
        <taxon>Ericales</taxon>
        <taxon>Ericaceae</taxon>
        <taxon>Vaccinioideae</taxon>
        <taxon>Vaccinieae</taxon>
        <taxon>Vaccinium</taxon>
    </lineage>
</organism>
<evidence type="ECO:0000313" key="1">
    <source>
        <dbReference type="EMBL" id="KAH7857291.1"/>
    </source>
</evidence>
<gene>
    <name evidence="1" type="ORF">Vadar_010953</name>
</gene>
<comment type="caution">
    <text evidence="1">The sequence shown here is derived from an EMBL/GenBank/DDBJ whole genome shotgun (WGS) entry which is preliminary data.</text>
</comment>
<reference evidence="1 2" key="1">
    <citation type="journal article" date="2021" name="Hortic Res">
        <title>High-quality reference genome and annotation aids understanding of berry development for evergreen blueberry (Vaccinium darrowii).</title>
        <authorList>
            <person name="Yu J."/>
            <person name="Hulse-Kemp A.M."/>
            <person name="Babiker E."/>
            <person name="Staton M."/>
        </authorList>
    </citation>
    <scope>NUCLEOTIDE SEQUENCE [LARGE SCALE GENOMIC DNA]</scope>
    <source>
        <strain evidence="2">cv. NJ 8807/NJ 8810</strain>
        <tissue evidence="1">Young leaf</tissue>
    </source>
</reference>
<dbReference type="Proteomes" id="UP000828048">
    <property type="component" value="Chromosome 3"/>
</dbReference>
<proteinExistence type="predicted"/>